<dbReference type="EMBL" id="JAJISC010000003">
    <property type="protein sequence ID" value="MCS2609174.1"/>
    <property type="molecule type" value="Genomic_DNA"/>
</dbReference>
<evidence type="ECO:0000313" key="2">
    <source>
        <dbReference type="EMBL" id="MCS2609174.1"/>
    </source>
</evidence>
<evidence type="ECO:0000313" key="3">
    <source>
        <dbReference type="Proteomes" id="UP001165542"/>
    </source>
</evidence>
<dbReference type="RefSeq" id="WP_259035680.1">
    <property type="nucleotide sequence ID" value="NZ_JAJISC010000003.1"/>
</dbReference>
<evidence type="ECO:0000256" key="1">
    <source>
        <dbReference type="SAM" id="Coils"/>
    </source>
</evidence>
<accession>A0ABT2ECC9</accession>
<keyword evidence="3" id="KW-1185">Reference proteome</keyword>
<name>A0ABT2ECC9_9GAMM</name>
<dbReference type="Proteomes" id="UP001165542">
    <property type="component" value="Unassembled WGS sequence"/>
</dbReference>
<proteinExistence type="predicted"/>
<feature type="coiled-coil region" evidence="1">
    <location>
        <begin position="446"/>
        <end position="498"/>
    </location>
</feature>
<evidence type="ECO:0008006" key="4">
    <source>
        <dbReference type="Google" id="ProtNLM"/>
    </source>
</evidence>
<protein>
    <recommendedName>
        <fullName evidence="4">Rad50/SbcC-type AAA domain-containing protein</fullName>
    </recommendedName>
</protein>
<keyword evidence="1" id="KW-0175">Coiled coil</keyword>
<organism evidence="2 3">
    <name type="scientific">Halomonas dongshanensis</name>
    <dbReference type="NCBI Taxonomy" id="2890835"/>
    <lineage>
        <taxon>Bacteria</taxon>
        <taxon>Pseudomonadati</taxon>
        <taxon>Pseudomonadota</taxon>
        <taxon>Gammaproteobacteria</taxon>
        <taxon>Oceanospirillales</taxon>
        <taxon>Halomonadaceae</taxon>
        <taxon>Halomonas</taxon>
    </lineage>
</organism>
<dbReference type="SUPFAM" id="SSF52540">
    <property type="entry name" value="P-loop containing nucleoside triphosphate hydrolases"/>
    <property type="match status" value="1"/>
</dbReference>
<sequence>MDTLFVNRFIVKKSKKNVYDQVFGKSVNIIRGTNSIGKSTVMDLLFSCLGGDVPEDRWNKEAKSCDQMIAEIEINGHIITIERAIDPGSKPPIYFFSGTLLDSLKASRDDWQRYGLNRTDNKLSFSQQFFDLLNWPHSQTDDYANLTMHQVLRLIYVDQGTAVNKILRAEHSTFDKPSMRQAIGDFLLGLDDLGVYSLKQQLAKAESEFSKIGGQLDSVYKFISPTEGVLREEHLKEEITEYYSNLVQLTEERQNLLLKPDDDLNENIKDEVEKLSNDIIETSNEIDSLTSERTEVYNEIIESKMFLGSIETRTKALKESRTAYNFFGEVRFKFCPSCLSSLESQDDTCCALCKTPLGDNARDKLYLSTLNELEFQKRESLTVVGRLKSRLEDLNHAIRVLISKLEARKAEHKAALNISSEKILKLNVLSGNIGALQERIVNSESKMKLVSSVEALINEKAELNDKILKLRESIKESKENSDSRREKIEHNLSEKTKELLEKDGGFEPDFNKAKVVQYDFAKDLILVDGRSKFSASSETVLKNSFHLAILMESLEDKDMRYPRFLMLDNTEDKGMGPDRSQNFQRVLIDALSQYKEPYQVIMTTSMIDPDLDKSKYCVGPHYVKGMHTLEI</sequence>
<feature type="coiled-coil region" evidence="1">
    <location>
        <begin position="232"/>
        <end position="292"/>
    </location>
</feature>
<gene>
    <name evidence="2" type="ORF">LLY24_07580</name>
</gene>
<reference evidence="2" key="1">
    <citation type="submission" date="2021-11" db="EMBL/GenBank/DDBJ databases">
        <title>Halomonas sp., isolated from a coastal aquaculture zone in Dongshan Bay.</title>
        <authorList>
            <person name="Lin W."/>
        </authorList>
    </citation>
    <scope>NUCLEOTIDE SEQUENCE</scope>
    <source>
        <strain evidence="2">Yzlin-01</strain>
    </source>
</reference>
<comment type="caution">
    <text evidence="2">The sequence shown here is derived from an EMBL/GenBank/DDBJ whole genome shotgun (WGS) entry which is preliminary data.</text>
</comment>
<dbReference type="InterPro" id="IPR027417">
    <property type="entry name" value="P-loop_NTPase"/>
</dbReference>
<dbReference type="Gene3D" id="3.40.50.300">
    <property type="entry name" value="P-loop containing nucleotide triphosphate hydrolases"/>
    <property type="match status" value="1"/>
</dbReference>